<proteinExistence type="predicted"/>
<feature type="compositionally biased region" description="Acidic residues" evidence="1">
    <location>
        <begin position="57"/>
        <end position="75"/>
    </location>
</feature>
<gene>
    <name evidence="2" type="ORF">P5673_029121</name>
</gene>
<organism evidence="2 3">
    <name type="scientific">Acropora cervicornis</name>
    <name type="common">Staghorn coral</name>
    <dbReference type="NCBI Taxonomy" id="6130"/>
    <lineage>
        <taxon>Eukaryota</taxon>
        <taxon>Metazoa</taxon>
        <taxon>Cnidaria</taxon>
        <taxon>Anthozoa</taxon>
        <taxon>Hexacorallia</taxon>
        <taxon>Scleractinia</taxon>
        <taxon>Astrocoeniina</taxon>
        <taxon>Acroporidae</taxon>
        <taxon>Acropora</taxon>
    </lineage>
</organism>
<name>A0AAD9PW94_ACRCE</name>
<feature type="compositionally biased region" description="Polar residues" evidence="1">
    <location>
        <begin position="82"/>
        <end position="94"/>
    </location>
</feature>
<dbReference type="Proteomes" id="UP001249851">
    <property type="component" value="Unassembled WGS sequence"/>
</dbReference>
<sequence>MVFCEVCEMKVQEGGNITAITVGPEWNHFRMDGAESENEVNDESLIATVQSANALEEADDADDFEQMAASDEESDAERKGITQDTSGISIDSPPGLTSQANLNGFAATFRGQKQFPEETVMSTTAVELKAVGWENSQLPGMLISSGVVAHSDEIWIVLFGKCLTILFLNI</sequence>
<evidence type="ECO:0000256" key="1">
    <source>
        <dbReference type="SAM" id="MobiDB-lite"/>
    </source>
</evidence>
<reference evidence="2" key="1">
    <citation type="journal article" date="2023" name="G3 (Bethesda)">
        <title>Whole genome assembly and annotation of the endangered Caribbean coral Acropora cervicornis.</title>
        <authorList>
            <person name="Selwyn J.D."/>
            <person name="Vollmer S.V."/>
        </authorList>
    </citation>
    <scope>NUCLEOTIDE SEQUENCE</scope>
    <source>
        <strain evidence="2">K2</strain>
    </source>
</reference>
<accession>A0AAD9PW94</accession>
<feature type="region of interest" description="Disordered" evidence="1">
    <location>
        <begin position="57"/>
        <end position="94"/>
    </location>
</feature>
<protein>
    <submittedName>
        <fullName evidence="2">Uncharacterized protein</fullName>
    </submittedName>
</protein>
<reference evidence="2" key="2">
    <citation type="journal article" date="2023" name="Science">
        <title>Genomic signatures of disease resistance in endangered staghorn corals.</title>
        <authorList>
            <person name="Vollmer S.V."/>
            <person name="Selwyn J.D."/>
            <person name="Despard B.A."/>
            <person name="Roesel C.L."/>
        </authorList>
    </citation>
    <scope>NUCLEOTIDE SEQUENCE</scope>
    <source>
        <strain evidence="2">K2</strain>
    </source>
</reference>
<evidence type="ECO:0000313" key="2">
    <source>
        <dbReference type="EMBL" id="KAK2550245.1"/>
    </source>
</evidence>
<comment type="caution">
    <text evidence="2">The sequence shown here is derived from an EMBL/GenBank/DDBJ whole genome shotgun (WGS) entry which is preliminary data.</text>
</comment>
<dbReference type="EMBL" id="JARQWQ010000113">
    <property type="protein sequence ID" value="KAK2550245.1"/>
    <property type="molecule type" value="Genomic_DNA"/>
</dbReference>
<keyword evidence="3" id="KW-1185">Reference proteome</keyword>
<evidence type="ECO:0000313" key="3">
    <source>
        <dbReference type="Proteomes" id="UP001249851"/>
    </source>
</evidence>
<dbReference type="AlphaFoldDB" id="A0AAD9PW94"/>